<reference evidence="4" key="2">
    <citation type="submission" date="2020-05" db="UniProtKB">
        <authorList>
            <consortium name="EnsemblMetazoa"/>
        </authorList>
    </citation>
    <scope>IDENTIFICATION</scope>
</reference>
<dbReference type="Proteomes" id="UP000030765">
    <property type="component" value="Unassembled WGS sequence"/>
</dbReference>
<keyword evidence="5" id="KW-1185">Reference proteome</keyword>
<feature type="compositionally biased region" description="Low complexity" evidence="1">
    <location>
        <begin position="74"/>
        <end position="118"/>
    </location>
</feature>
<gene>
    <name evidence="3" type="ORF">ZHAS_00006884</name>
</gene>
<dbReference type="EMBL" id="ATLV01014759">
    <property type="status" value="NOT_ANNOTATED_CDS"/>
    <property type="molecule type" value="Genomic_DNA"/>
</dbReference>
<dbReference type="EnsemblMetazoa" id="ASIC006884-RA">
    <property type="protein sequence ID" value="ASIC006884-PA"/>
    <property type="gene ID" value="ASIC006884"/>
</dbReference>
<dbReference type="EMBL" id="KE524984">
    <property type="protein sequence ID" value="KFB39540.1"/>
    <property type="molecule type" value="Genomic_DNA"/>
</dbReference>
<evidence type="ECO:0000313" key="3">
    <source>
        <dbReference type="EMBL" id="KFB39540.1"/>
    </source>
</evidence>
<sequence>MNSQAGASRLCAYVFLVILHAFATAVTAQAAIPDDDGVPSSTVSMTPPEPFLLLNETELVDLNQTGPGGTTEAVSSVPTGSSDSSVSMTDSTTTSVSSSSSSSTSTTTITTTSVGTPVENKTMSQEEIQKLLLPPATVEADILHVNISDDNHPHAKANGNTVPPPHAKTPHIISAQMQLANTTEYTNNRATTSGDSVVARKNGC</sequence>
<evidence type="ECO:0000256" key="2">
    <source>
        <dbReference type="SAM" id="SignalP"/>
    </source>
</evidence>
<reference evidence="3 5" key="1">
    <citation type="journal article" date="2014" name="BMC Genomics">
        <title>Genome sequence of Anopheles sinensis provides insight into genetics basis of mosquito competence for malaria parasites.</title>
        <authorList>
            <person name="Zhou D."/>
            <person name="Zhang D."/>
            <person name="Ding G."/>
            <person name="Shi L."/>
            <person name="Hou Q."/>
            <person name="Ye Y."/>
            <person name="Xu Y."/>
            <person name="Zhou H."/>
            <person name="Xiong C."/>
            <person name="Li S."/>
            <person name="Yu J."/>
            <person name="Hong S."/>
            <person name="Yu X."/>
            <person name="Zou P."/>
            <person name="Chen C."/>
            <person name="Chang X."/>
            <person name="Wang W."/>
            <person name="Lv Y."/>
            <person name="Sun Y."/>
            <person name="Ma L."/>
            <person name="Shen B."/>
            <person name="Zhu C."/>
        </authorList>
    </citation>
    <scope>NUCLEOTIDE SEQUENCE [LARGE SCALE GENOMIC DNA]</scope>
</reference>
<organism evidence="3">
    <name type="scientific">Anopheles sinensis</name>
    <name type="common">Mosquito</name>
    <dbReference type="NCBI Taxonomy" id="74873"/>
    <lineage>
        <taxon>Eukaryota</taxon>
        <taxon>Metazoa</taxon>
        <taxon>Ecdysozoa</taxon>
        <taxon>Arthropoda</taxon>
        <taxon>Hexapoda</taxon>
        <taxon>Insecta</taxon>
        <taxon>Pterygota</taxon>
        <taxon>Neoptera</taxon>
        <taxon>Endopterygota</taxon>
        <taxon>Diptera</taxon>
        <taxon>Nematocera</taxon>
        <taxon>Culicoidea</taxon>
        <taxon>Culicidae</taxon>
        <taxon>Anophelinae</taxon>
        <taxon>Anopheles</taxon>
    </lineage>
</organism>
<accession>A0A084VNJ6</accession>
<evidence type="ECO:0000256" key="1">
    <source>
        <dbReference type="SAM" id="MobiDB-lite"/>
    </source>
</evidence>
<feature type="signal peptide" evidence="2">
    <location>
        <begin position="1"/>
        <end position="30"/>
    </location>
</feature>
<dbReference type="VEuPathDB" id="VectorBase:ASIS006160"/>
<dbReference type="VEuPathDB" id="VectorBase:ASIC006884"/>
<keyword evidence="2" id="KW-0732">Signal</keyword>
<name>A0A084VNJ6_ANOSI</name>
<evidence type="ECO:0000313" key="4">
    <source>
        <dbReference type="EnsemblMetazoa" id="ASIC006884-PA"/>
    </source>
</evidence>
<feature type="region of interest" description="Disordered" evidence="1">
    <location>
        <begin position="62"/>
        <end position="123"/>
    </location>
</feature>
<evidence type="ECO:0000313" key="5">
    <source>
        <dbReference type="Proteomes" id="UP000030765"/>
    </source>
</evidence>
<dbReference type="AlphaFoldDB" id="A0A084VNJ6"/>
<proteinExistence type="predicted"/>
<feature type="chain" id="PRO_5001783846" evidence="2">
    <location>
        <begin position="31"/>
        <end position="204"/>
    </location>
</feature>
<protein>
    <submittedName>
        <fullName evidence="3 4">Uncharacterized protein</fullName>
    </submittedName>
</protein>